<dbReference type="Pfam" id="PF12647">
    <property type="entry name" value="RNHCP"/>
    <property type="match status" value="1"/>
</dbReference>
<feature type="region of interest" description="Disordered" evidence="1">
    <location>
        <begin position="1"/>
        <end position="20"/>
    </location>
</feature>
<dbReference type="RefSeq" id="WP_091279675.1">
    <property type="nucleotide sequence ID" value="NZ_FAOZ01000014.1"/>
</dbReference>
<evidence type="ECO:0000313" key="4">
    <source>
        <dbReference type="Proteomes" id="UP000198802"/>
    </source>
</evidence>
<name>A0A0S4QQ89_9ACTN</name>
<keyword evidence="4" id="KW-1185">Reference proteome</keyword>
<organism evidence="3 4">
    <name type="scientific">Parafrankia irregularis</name>
    <dbReference type="NCBI Taxonomy" id="795642"/>
    <lineage>
        <taxon>Bacteria</taxon>
        <taxon>Bacillati</taxon>
        <taxon>Actinomycetota</taxon>
        <taxon>Actinomycetes</taxon>
        <taxon>Frankiales</taxon>
        <taxon>Frankiaceae</taxon>
        <taxon>Parafrankia</taxon>
    </lineage>
</organism>
<gene>
    <name evidence="3" type="ORF">Ga0074812_11482</name>
</gene>
<evidence type="ECO:0000313" key="3">
    <source>
        <dbReference type="EMBL" id="CUU57735.1"/>
    </source>
</evidence>
<dbReference type="EMBL" id="FAOZ01000014">
    <property type="protein sequence ID" value="CUU57735.1"/>
    <property type="molecule type" value="Genomic_DNA"/>
</dbReference>
<accession>A0A0S4QQ89</accession>
<sequence>MRPHEETAGPEEGAGGESRRFARTPEDFECLVCGATVRGDGYTNHCPACLWSRHVDVHPGDRAAACRGLMRPVAVEMRARDSILTHHCVDCGHRRRNRTAPADAEAALFALARMVAEEVSRHGPEPAGPQRGGQQVRGTGPGSGAPRRRGRRR</sequence>
<reference evidence="4" key="1">
    <citation type="submission" date="2015-11" db="EMBL/GenBank/DDBJ databases">
        <authorList>
            <person name="Varghese N."/>
        </authorList>
    </citation>
    <scope>NUCLEOTIDE SEQUENCE [LARGE SCALE GENOMIC DNA]</scope>
    <source>
        <strain evidence="4">DSM 45899</strain>
    </source>
</reference>
<dbReference type="InterPro" id="IPR024439">
    <property type="entry name" value="RNHCP"/>
</dbReference>
<dbReference type="AlphaFoldDB" id="A0A0S4QQ89"/>
<evidence type="ECO:0000259" key="2">
    <source>
        <dbReference type="Pfam" id="PF12647"/>
    </source>
</evidence>
<evidence type="ECO:0000256" key="1">
    <source>
        <dbReference type="SAM" id="MobiDB-lite"/>
    </source>
</evidence>
<feature type="domain" description="RNHCP" evidence="2">
    <location>
        <begin position="26"/>
        <end position="108"/>
    </location>
</feature>
<dbReference type="Proteomes" id="UP000198802">
    <property type="component" value="Unassembled WGS sequence"/>
</dbReference>
<protein>
    <submittedName>
        <fullName evidence="3">RNHCP domain-containing protein</fullName>
    </submittedName>
</protein>
<feature type="region of interest" description="Disordered" evidence="1">
    <location>
        <begin position="118"/>
        <end position="153"/>
    </location>
</feature>
<proteinExistence type="predicted"/>